<evidence type="ECO:0000313" key="5">
    <source>
        <dbReference type="EMBL" id="SDS12302.1"/>
    </source>
</evidence>
<evidence type="ECO:0000259" key="4">
    <source>
        <dbReference type="Pfam" id="PF20736"/>
    </source>
</evidence>
<dbReference type="AlphaFoldDB" id="A0A1H1PLY6"/>
<dbReference type="InterPro" id="IPR049046">
    <property type="entry name" value="Beta-AFase-like_GH127_middle"/>
</dbReference>
<proteinExistence type="predicted"/>
<dbReference type="SUPFAM" id="SSF48208">
    <property type="entry name" value="Six-hairpin glycosidases"/>
    <property type="match status" value="1"/>
</dbReference>
<feature type="domain" description="Non-reducing end beta-L-arabinofuranosidase-like GH127 middle" evidence="4">
    <location>
        <begin position="444"/>
        <end position="536"/>
    </location>
</feature>
<dbReference type="Pfam" id="PF20736">
    <property type="entry name" value="Glyco_hydro127M"/>
    <property type="match status" value="1"/>
</dbReference>
<evidence type="ECO:0000259" key="2">
    <source>
        <dbReference type="Pfam" id="PF07944"/>
    </source>
</evidence>
<dbReference type="Pfam" id="PF20620">
    <property type="entry name" value="DUF6805"/>
    <property type="match status" value="1"/>
</dbReference>
<organism evidence="5 6">
    <name type="scientific">Mucilaginibacter mallensis</name>
    <dbReference type="NCBI Taxonomy" id="652787"/>
    <lineage>
        <taxon>Bacteria</taxon>
        <taxon>Pseudomonadati</taxon>
        <taxon>Bacteroidota</taxon>
        <taxon>Sphingobacteriia</taxon>
        <taxon>Sphingobacteriales</taxon>
        <taxon>Sphingobacteriaceae</taxon>
        <taxon>Mucilaginibacter</taxon>
    </lineage>
</organism>
<keyword evidence="6" id="KW-1185">Reference proteome</keyword>
<dbReference type="EMBL" id="LT629740">
    <property type="protein sequence ID" value="SDS12302.1"/>
    <property type="molecule type" value="Genomic_DNA"/>
</dbReference>
<feature type="domain" description="Glycoside hydrolase GH146 substrate-binding" evidence="3">
    <location>
        <begin position="652"/>
        <end position="785"/>
    </location>
</feature>
<dbReference type="PANTHER" id="PTHR31151:SF0">
    <property type="entry name" value="PROLINE-TRNA LIGASE (DUF1680)"/>
    <property type="match status" value="1"/>
</dbReference>
<dbReference type="PANTHER" id="PTHR31151">
    <property type="entry name" value="PROLINE-TRNA LIGASE (DUF1680)"/>
    <property type="match status" value="1"/>
</dbReference>
<feature type="signal peptide" evidence="1">
    <location>
        <begin position="1"/>
        <end position="24"/>
    </location>
</feature>
<protein>
    <recommendedName>
        <fullName evidence="7">DUF1680 family protein</fullName>
    </recommendedName>
</protein>
<dbReference type="GO" id="GO:0005975">
    <property type="term" value="P:carbohydrate metabolic process"/>
    <property type="evidence" value="ECO:0007669"/>
    <property type="project" value="InterPro"/>
</dbReference>
<reference evidence="5 6" key="1">
    <citation type="submission" date="2016-10" db="EMBL/GenBank/DDBJ databases">
        <authorList>
            <person name="de Groot N.N."/>
        </authorList>
    </citation>
    <scope>NUCLEOTIDE SEQUENCE [LARGE SCALE GENOMIC DNA]</scope>
    <source>
        <strain evidence="5 6">MP1X4</strain>
    </source>
</reference>
<evidence type="ECO:0000259" key="3">
    <source>
        <dbReference type="Pfam" id="PF20620"/>
    </source>
</evidence>
<accession>A0A1H1PLY6</accession>
<evidence type="ECO:0008006" key="7">
    <source>
        <dbReference type="Google" id="ProtNLM"/>
    </source>
</evidence>
<dbReference type="RefSeq" id="WP_091368976.1">
    <property type="nucleotide sequence ID" value="NZ_LT629740.1"/>
</dbReference>
<gene>
    <name evidence="5" type="ORF">SAMN05216490_0581</name>
</gene>
<keyword evidence="1" id="KW-0732">Signal</keyword>
<dbReference type="InterPro" id="IPR012878">
    <property type="entry name" value="Beta-AFase-like_GH127_cat"/>
</dbReference>
<feature type="chain" id="PRO_5009256682" description="DUF1680 family protein" evidence="1">
    <location>
        <begin position="25"/>
        <end position="788"/>
    </location>
</feature>
<dbReference type="OrthoDB" id="9757939at2"/>
<name>A0A1H1PLY6_MUCMA</name>
<feature type="domain" description="Non-reducing end beta-L-arabinofuranosidase-like GH127 catalytic" evidence="2">
    <location>
        <begin position="53"/>
        <end position="433"/>
    </location>
</feature>
<dbReference type="InterPro" id="IPR008928">
    <property type="entry name" value="6-hairpin_glycosidase_sf"/>
</dbReference>
<dbReference type="STRING" id="652787.SAMN05216490_0581"/>
<dbReference type="Proteomes" id="UP000199679">
    <property type="component" value="Chromosome I"/>
</dbReference>
<dbReference type="InterPro" id="IPR046544">
    <property type="entry name" value="GH146_SB_dom"/>
</dbReference>
<evidence type="ECO:0000313" key="6">
    <source>
        <dbReference type="Proteomes" id="UP000199679"/>
    </source>
</evidence>
<evidence type="ECO:0000256" key="1">
    <source>
        <dbReference type="SAM" id="SignalP"/>
    </source>
</evidence>
<sequence length="788" mass="88692">MKKYFVLTTCCAIAASFSINSAHAQSYVPELNDTRMAIKPKIDIKAYTFDLSDVSLLESPFKDAMEKDAAYMLLLEPDRLLSGFRSHSGLKPKGALYGGWESSGLAGHTLGHYLSALSMQYASTHDPEFLKRVNYIVSQLRECQLARKTGYVGAIPKEDTVWAEVKRGDIKSGGFDLNGGWSPWYTVHKVMAGLLDAYLYCNNKEALTVCEGMANWTGETIGGLSDDKLQKMLLCEYGGMAETLANLYGITGNKKYLDLSYKFYDKRILDPLSEKKDILAGKHSNTNIPKVIASARRYELNGDQKDETISTFFWDVVTKDHSYANGGNGNYEYLGEADKLNDKLTDNTIETCATYNMLKLTRHLFAVNPSAALMDYYENALYNDILASQNHEDGMMCYFIPLRMGGKKDYSDQFDTFTCCVGSGMENHVKYGESIYFQGADGSLYVNLYIPSVLNWKKKGVTVTQHSTLPSNDVVNFDLSVKSPVVFALRLRKPRWANNCIVKVNGKVQQLSADEQGYLVVNRKWKNGDKVELTTPEDIYTEALPDNANRRALFYGPVMLAGVLGNTEPDPLKGVPVFVTSETNPNKWLKMVDPKTLNFETADASQPANVKLIPFNETKSEYYSVYWDVFTPETWAVQQKAYDEEKKKQQDLEAHTTDIIRLGEMQPERDHNLTGENQTTGEDHQKKWRSTDNGGFLSFEMKTDPNTQNSLINTYWGMDNRGRTFDILVDGVKLTSEDLNKYKESKFYNITYQIPIELTKGKSKVTIKLLPKAGNSAGPVYGSRMVKE</sequence>
<dbReference type="Pfam" id="PF07944">
    <property type="entry name" value="Beta-AFase-like_GH127_cat"/>
    <property type="match status" value="1"/>
</dbReference>